<feature type="chain" id="PRO_5009195772" description="LysM domain-containing protein" evidence="4">
    <location>
        <begin position="41"/>
        <end position="323"/>
    </location>
</feature>
<dbReference type="PROSITE" id="PS51782">
    <property type="entry name" value="LYSM"/>
    <property type="match status" value="1"/>
</dbReference>
<dbReference type="Gene3D" id="1.10.530.10">
    <property type="match status" value="1"/>
</dbReference>
<sequence length="323" mass="32895">MLSGNGRHRRPRQAPNFVVAAGVTGAGLAIPLLGATAASAADNTTWDAVAECESGELWSANEDNGYYGGLQMDQETWEEHGGTEYAGRPDLASRDQQITVAERVLDAEGAEQFGDCARAAGLSQDSPGSPDVDPDGSEDVADGPVAERPYPTEPSTDAPEDESGAPGSGESAGPSDPADSPESPGSSPSEPPSTDPADPADPSDPSGSGDPEGSGDGSAGDGQSEDGDYPYEPSDPVGPGDGVTDDSGERPSREGEGGRGDADGNDGAGGSDDAEHRVSQGDSLYSIADEENVPGGWQKLYERNRELIGSDPGLILPGQELRL</sequence>
<feature type="domain" description="LysM" evidence="5">
    <location>
        <begin position="274"/>
        <end position="323"/>
    </location>
</feature>
<evidence type="ECO:0000259" key="5">
    <source>
        <dbReference type="PROSITE" id="PS51782"/>
    </source>
</evidence>
<dbReference type="Pfam" id="PF06737">
    <property type="entry name" value="Transglycosylas"/>
    <property type="match status" value="1"/>
</dbReference>
<dbReference type="PANTHER" id="PTHR34700:SF4">
    <property type="entry name" value="PHAGE-LIKE ELEMENT PBSX PROTEIN XKDP"/>
    <property type="match status" value="1"/>
</dbReference>
<keyword evidence="4" id="KW-0732">Signal</keyword>
<feature type="compositionally biased region" description="Acidic residues" evidence="3">
    <location>
        <begin position="132"/>
        <end position="141"/>
    </location>
</feature>
<comment type="caution">
    <text evidence="6">The sequence shown here is derived from an EMBL/GenBank/DDBJ whole genome shotgun (WGS) entry which is preliminary data.</text>
</comment>
<feature type="compositionally biased region" description="Gly residues" evidence="3">
    <location>
        <begin position="210"/>
        <end position="220"/>
    </location>
</feature>
<dbReference type="AlphaFoldDB" id="A0A1E7JMG4"/>
<dbReference type="InterPro" id="IPR018392">
    <property type="entry name" value="LysM"/>
</dbReference>
<dbReference type="Pfam" id="PF01476">
    <property type="entry name" value="LysM"/>
    <property type="match status" value="1"/>
</dbReference>
<dbReference type="STRING" id="933944.AN215_14900"/>
<dbReference type="InterPro" id="IPR010618">
    <property type="entry name" value="RPF"/>
</dbReference>
<dbReference type="CDD" id="cd00118">
    <property type="entry name" value="LysM"/>
    <property type="match status" value="1"/>
</dbReference>
<name>A0A1E7JMG4_9ACTN</name>
<dbReference type="SUPFAM" id="SSF53955">
    <property type="entry name" value="Lysozyme-like"/>
    <property type="match status" value="1"/>
</dbReference>
<proteinExistence type="inferred from homology"/>
<keyword evidence="7" id="KW-1185">Reference proteome</keyword>
<keyword evidence="2" id="KW-0378">Hydrolase</keyword>
<organism evidence="6 7">
    <name type="scientific">Streptomyces abyssalis</name>
    <dbReference type="NCBI Taxonomy" id="933944"/>
    <lineage>
        <taxon>Bacteria</taxon>
        <taxon>Bacillati</taxon>
        <taxon>Actinomycetota</taxon>
        <taxon>Actinomycetes</taxon>
        <taxon>Kitasatosporales</taxon>
        <taxon>Streptomycetaceae</taxon>
        <taxon>Streptomyces</taxon>
    </lineage>
</organism>
<dbReference type="GO" id="GO:0016787">
    <property type="term" value="F:hydrolase activity"/>
    <property type="evidence" value="ECO:0007669"/>
    <property type="project" value="UniProtKB-KW"/>
</dbReference>
<feature type="compositionally biased region" description="Low complexity" evidence="3">
    <location>
        <begin position="164"/>
        <end position="188"/>
    </location>
</feature>
<dbReference type="CDD" id="cd13925">
    <property type="entry name" value="RPF"/>
    <property type="match status" value="1"/>
</dbReference>
<evidence type="ECO:0000256" key="1">
    <source>
        <dbReference type="ARBA" id="ARBA00010830"/>
    </source>
</evidence>
<feature type="signal peptide" evidence="4">
    <location>
        <begin position="1"/>
        <end position="40"/>
    </location>
</feature>
<dbReference type="Proteomes" id="UP000176087">
    <property type="component" value="Unassembled WGS sequence"/>
</dbReference>
<evidence type="ECO:0000256" key="2">
    <source>
        <dbReference type="ARBA" id="ARBA00022801"/>
    </source>
</evidence>
<feature type="region of interest" description="Disordered" evidence="3">
    <location>
        <begin position="120"/>
        <end position="294"/>
    </location>
</feature>
<dbReference type="EMBL" id="LJGT01000039">
    <property type="protein sequence ID" value="OEU89067.1"/>
    <property type="molecule type" value="Genomic_DNA"/>
</dbReference>
<feature type="compositionally biased region" description="Basic and acidic residues" evidence="3">
    <location>
        <begin position="247"/>
        <end position="262"/>
    </location>
</feature>
<dbReference type="InterPro" id="IPR023346">
    <property type="entry name" value="Lysozyme-like_dom_sf"/>
</dbReference>
<evidence type="ECO:0000256" key="4">
    <source>
        <dbReference type="SAM" id="SignalP"/>
    </source>
</evidence>
<reference evidence="6 7" key="1">
    <citation type="journal article" date="2016" name="Front. Microbiol.">
        <title>Comparative Genomics Analysis of Streptomyces Species Reveals Their Adaptation to the Marine Environment and Their Diversity at the Genomic Level.</title>
        <authorList>
            <person name="Tian X."/>
            <person name="Zhang Z."/>
            <person name="Yang T."/>
            <person name="Chen M."/>
            <person name="Li J."/>
            <person name="Chen F."/>
            <person name="Yang J."/>
            <person name="Li W."/>
            <person name="Zhang B."/>
            <person name="Zhang Z."/>
            <person name="Wu J."/>
            <person name="Zhang C."/>
            <person name="Long L."/>
            <person name="Xiao J."/>
        </authorList>
    </citation>
    <scope>NUCLEOTIDE SEQUENCE [LARGE SCALE GENOMIC DNA]</scope>
    <source>
        <strain evidence="6 7">SCSIO 10390</strain>
    </source>
</reference>
<dbReference type="PATRIC" id="fig|933944.5.peg.932"/>
<evidence type="ECO:0000313" key="6">
    <source>
        <dbReference type="EMBL" id="OEU89067.1"/>
    </source>
</evidence>
<dbReference type="OrthoDB" id="1404170at2"/>
<accession>A0A1E7JMG4</accession>
<evidence type="ECO:0000313" key="7">
    <source>
        <dbReference type="Proteomes" id="UP000176087"/>
    </source>
</evidence>
<evidence type="ECO:0000256" key="3">
    <source>
        <dbReference type="SAM" id="MobiDB-lite"/>
    </source>
</evidence>
<comment type="similarity">
    <text evidence="1">Belongs to the transglycosylase family. Rpf subfamily.</text>
</comment>
<protein>
    <recommendedName>
        <fullName evidence="5">LysM domain-containing protein</fullName>
    </recommendedName>
</protein>
<dbReference type="Gene3D" id="3.10.350.10">
    <property type="entry name" value="LysM domain"/>
    <property type="match status" value="1"/>
</dbReference>
<dbReference type="PANTHER" id="PTHR34700">
    <property type="entry name" value="POTASSIUM BINDING PROTEIN KBP"/>
    <property type="match status" value="1"/>
</dbReference>
<dbReference type="InterPro" id="IPR036779">
    <property type="entry name" value="LysM_dom_sf"/>
</dbReference>
<gene>
    <name evidence="6" type="ORF">AN215_14900</name>
</gene>
<dbReference type="InterPro" id="IPR052196">
    <property type="entry name" value="Bact_Kbp"/>
</dbReference>